<keyword evidence="1" id="KW-0472">Membrane</keyword>
<reference evidence="2 3" key="1">
    <citation type="submission" date="2017-03" db="EMBL/GenBank/DDBJ databases">
        <title>Genome sequence of Sphingomonas dokdonensis DSM 21029.</title>
        <authorList>
            <person name="Poehlein A."/>
            <person name="Wuebbeler J.H."/>
            <person name="Steinbuechel A."/>
            <person name="Daniel R."/>
        </authorList>
    </citation>
    <scope>NUCLEOTIDE SEQUENCE [LARGE SCALE GENOMIC DNA]</scope>
    <source>
        <strain evidence="2 3">DSM 21029</strain>
    </source>
</reference>
<evidence type="ECO:0000313" key="3">
    <source>
        <dbReference type="Proteomes" id="UP000197290"/>
    </source>
</evidence>
<keyword evidence="3" id="KW-1185">Reference proteome</keyword>
<feature type="transmembrane region" description="Helical" evidence="1">
    <location>
        <begin position="212"/>
        <end position="238"/>
    </location>
</feature>
<name>A0A245ZUG9_9SPHN</name>
<gene>
    <name evidence="2" type="ORF">SPDO_02650</name>
</gene>
<dbReference type="AlphaFoldDB" id="A0A245ZUG9"/>
<proteinExistence type="predicted"/>
<sequence>MTITFARLLADGWAVFRREAELVLALAGALIFLPALAVQLLCDPMPPLPAQPSDEAVMTRWVEAVSIWGQGNAIWYLLADVVGMVGLAAIAVLLVVPGRLTVNESLAVVMRRLGRFVLLNLLVAIPVGLGMWLFILPGLYLQARLIAAVPVVAGESAQSAARALGRSWRLTAPVGWAALGAVVMLFMAQWLAISPLFSFDAWLRQPGHDNPFLIALVAALLSGAGTIYNVGLLMLGVATYRRFASKGM</sequence>
<feature type="transmembrane region" description="Helical" evidence="1">
    <location>
        <begin position="116"/>
        <end position="135"/>
    </location>
</feature>
<evidence type="ECO:0008006" key="4">
    <source>
        <dbReference type="Google" id="ProtNLM"/>
    </source>
</evidence>
<evidence type="ECO:0000256" key="1">
    <source>
        <dbReference type="SAM" id="Phobius"/>
    </source>
</evidence>
<organism evidence="2 3">
    <name type="scientific">Sphingomonas dokdonensis</name>
    <dbReference type="NCBI Taxonomy" id="344880"/>
    <lineage>
        <taxon>Bacteria</taxon>
        <taxon>Pseudomonadati</taxon>
        <taxon>Pseudomonadota</taxon>
        <taxon>Alphaproteobacteria</taxon>
        <taxon>Sphingomonadales</taxon>
        <taxon>Sphingomonadaceae</taxon>
        <taxon>Sphingomonas</taxon>
    </lineage>
</organism>
<dbReference type="OrthoDB" id="7554925at2"/>
<feature type="transmembrane region" description="Helical" evidence="1">
    <location>
        <begin position="173"/>
        <end position="192"/>
    </location>
</feature>
<dbReference type="RefSeq" id="WP_088365656.1">
    <property type="nucleotide sequence ID" value="NZ_NBBI01000001.1"/>
</dbReference>
<keyword evidence="1" id="KW-0812">Transmembrane</keyword>
<protein>
    <recommendedName>
        <fullName evidence="4">Membrane domain of glycerophosphoryl diester phosphodiesterase</fullName>
    </recommendedName>
</protein>
<dbReference type="EMBL" id="NBBI01000001">
    <property type="protein sequence ID" value="OWK33388.1"/>
    <property type="molecule type" value="Genomic_DNA"/>
</dbReference>
<dbReference type="Proteomes" id="UP000197290">
    <property type="component" value="Unassembled WGS sequence"/>
</dbReference>
<accession>A0A245ZUG9</accession>
<feature type="transmembrane region" description="Helical" evidence="1">
    <location>
        <begin position="73"/>
        <end position="96"/>
    </location>
</feature>
<keyword evidence="1" id="KW-1133">Transmembrane helix</keyword>
<feature type="transmembrane region" description="Helical" evidence="1">
    <location>
        <begin position="141"/>
        <end position="161"/>
    </location>
</feature>
<comment type="caution">
    <text evidence="2">The sequence shown here is derived from an EMBL/GenBank/DDBJ whole genome shotgun (WGS) entry which is preliminary data.</text>
</comment>
<evidence type="ECO:0000313" key="2">
    <source>
        <dbReference type="EMBL" id="OWK33388.1"/>
    </source>
</evidence>